<dbReference type="GO" id="GO:0004674">
    <property type="term" value="F:protein serine/threonine kinase activity"/>
    <property type="evidence" value="ECO:0007669"/>
    <property type="project" value="TreeGrafter"/>
</dbReference>
<keyword evidence="6" id="KW-1185">Reference proteome</keyword>
<feature type="compositionally biased region" description="Low complexity" evidence="1">
    <location>
        <begin position="1003"/>
        <end position="1014"/>
    </location>
</feature>
<dbReference type="EMBL" id="BRXU01000001">
    <property type="protein sequence ID" value="GLC48590.1"/>
    <property type="molecule type" value="Genomic_DNA"/>
</dbReference>
<evidence type="ECO:0000256" key="1">
    <source>
        <dbReference type="SAM" id="MobiDB-lite"/>
    </source>
</evidence>
<dbReference type="Proteomes" id="UP001165080">
    <property type="component" value="Unassembled WGS sequence"/>
</dbReference>
<accession>A0A9W6BB84</accession>
<evidence type="ECO:0000256" key="3">
    <source>
        <dbReference type="SAM" id="SignalP"/>
    </source>
</evidence>
<feature type="compositionally biased region" description="Gly residues" evidence="1">
    <location>
        <begin position="813"/>
        <end position="828"/>
    </location>
</feature>
<dbReference type="CDD" id="cd13999">
    <property type="entry name" value="STKc_MAP3K-like"/>
    <property type="match status" value="1"/>
</dbReference>
<feature type="domain" description="Protein kinase" evidence="4">
    <location>
        <begin position="492"/>
        <end position="763"/>
    </location>
</feature>
<evidence type="ECO:0000313" key="6">
    <source>
        <dbReference type="Proteomes" id="UP001165080"/>
    </source>
</evidence>
<dbReference type="InterPro" id="IPR011009">
    <property type="entry name" value="Kinase-like_dom_sf"/>
</dbReference>
<evidence type="ECO:0000256" key="2">
    <source>
        <dbReference type="SAM" id="Phobius"/>
    </source>
</evidence>
<feature type="region of interest" description="Disordered" evidence="1">
    <location>
        <begin position="871"/>
        <end position="914"/>
    </location>
</feature>
<name>A0A9W6BB84_9CHLO</name>
<evidence type="ECO:0000313" key="5">
    <source>
        <dbReference type="EMBL" id="GLC48590.1"/>
    </source>
</evidence>
<dbReference type="Gene3D" id="1.10.510.10">
    <property type="entry name" value="Transferase(Phosphotransferase) domain 1"/>
    <property type="match status" value="1"/>
</dbReference>
<reference evidence="5 6" key="1">
    <citation type="journal article" date="2023" name="Commun. Biol.">
        <title>Reorganization of the ancestral sex-determining regions during the evolution of trioecy in Pleodorina starrii.</title>
        <authorList>
            <person name="Takahashi K."/>
            <person name="Suzuki S."/>
            <person name="Kawai-Toyooka H."/>
            <person name="Yamamoto K."/>
            <person name="Hamaji T."/>
            <person name="Ootsuki R."/>
            <person name="Yamaguchi H."/>
            <person name="Kawachi M."/>
            <person name="Higashiyama T."/>
            <person name="Nozaki H."/>
        </authorList>
    </citation>
    <scope>NUCLEOTIDE SEQUENCE [LARGE SCALE GENOMIC DNA]</scope>
    <source>
        <strain evidence="5 6">NIES-4479</strain>
    </source>
</reference>
<keyword evidence="2" id="KW-0812">Transmembrane</keyword>
<feature type="region of interest" description="Disordered" evidence="1">
    <location>
        <begin position="387"/>
        <end position="467"/>
    </location>
</feature>
<dbReference type="Pfam" id="PF00069">
    <property type="entry name" value="Pkinase"/>
    <property type="match status" value="1"/>
</dbReference>
<evidence type="ECO:0000259" key="4">
    <source>
        <dbReference type="PROSITE" id="PS50011"/>
    </source>
</evidence>
<dbReference type="InterPro" id="IPR000719">
    <property type="entry name" value="Prot_kinase_dom"/>
</dbReference>
<dbReference type="InterPro" id="IPR051681">
    <property type="entry name" value="Ser/Thr_Kinases-Pseudokinases"/>
</dbReference>
<feature type="region of interest" description="Disordered" evidence="1">
    <location>
        <begin position="1003"/>
        <end position="1044"/>
    </location>
</feature>
<dbReference type="PROSITE" id="PS00108">
    <property type="entry name" value="PROTEIN_KINASE_ST"/>
    <property type="match status" value="1"/>
</dbReference>
<organism evidence="5 6">
    <name type="scientific">Pleodorina starrii</name>
    <dbReference type="NCBI Taxonomy" id="330485"/>
    <lineage>
        <taxon>Eukaryota</taxon>
        <taxon>Viridiplantae</taxon>
        <taxon>Chlorophyta</taxon>
        <taxon>core chlorophytes</taxon>
        <taxon>Chlorophyceae</taxon>
        <taxon>CS clade</taxon>
        <taxon>Chlamydomonadales</taxon>
        <taxon>Volvocaceae</taxon>
        <taxon>Pleodorina</taxon>
    </lineage>
</organism>
<feature type="compositionally biased region" description="Low complexity" evidence="1">
    <location>
        <begin position="392"/>
        <end position="401"/>
    </location>
</feature>
<keyword evidence="2" id="KW-0472">Membrane</keyword>
<keyword evidence="2" id="KW-1133">Transmembrane helix</keyword>
<comment type="caution">
    <text evidence="5">The sequence shown here is derived from an EMBL/GenBank/DDBJ whole genome shotgun (WGS) entry which is preliminary data.</text>
</comment>
<dbReference type="Gene3D" id="3.30.200.20">
    <property type="entry name" value="Phosphorylase Kinase, domain 1"/>
    <property type="match status" value="1"/>
</dbReference>
<dbReference type="PROSITE" id="PS50011">
    <property type="entry name" value="PROTEIN_KINASE_DOM"/>
    <property type="match status" value="1"/>
</dbReference>
<feature type="compositionally biased region" description="Polar residues" evidence="1">
    <location>
        <begin position="402"/>
        <end position="413"/>
    </location>
</feature>
<protein>
    <recommendedName>
        <fullName evidence="4">Protein kinase domain-containing protein</fullName>
    </recommendedName>
</protein>
<feature type="transmembrane region" description="Helical" evidence="2">
    <location>
        <begin position="324"/>
        <end position="349"/>
    </location>
</feature>
<dbReference type="PANTHER" id="PTHR44329:SF214">
    <property type="entry name" value="PROTEIN KINASE DOMAIN-CONTAINING PROTEIN"/>
    <property type="match status" value="1"/>
</dbReference>
<dbReference type="PANTHER" id="PTHR44329">
    <property type="entry name" value="SERINE/THREONINE-PROTEIN KINASE TNNI3K-RELATED"/>
    <property type="match status" value="1"/>
</dbReference>
<proteinExistence type="predicted"/>
<gene>
    <name evidence="5" type="primary">PLEST001117</name>
    <name evidence="5" type="ORF">PLESTB_000114600</name>
</gene>
<dbReference type="AlphaFoldDB" id="A0A9W6BB84"/>
<sequence length="1044" mass="110754">MRRFRGAAGIFAHASKLFSLQLHWALAAMAVSGAIGISTSGDDGFAEVSNGRDLAIALANQFVSDIILVESITLHEDDWSGLGVLPIVLERNVTILGKSELVAGGDLPVFNGSFVKNKVKLPSGIMLTLTGIILTWYREDIPSSTPGIDLLSYSTNATGPPPLLVCHKIALNNRFCFPEGVSRQSVSATRRPDAIPGTQNVTFDLPQPGCRNESTGPWLTRCYPARRRYIDVAAYGANLGPAGVFERTGYLVHAIETELLCSGLMTDECIAKYGSPFGCYYAVLPKAKTSPSPPAQYNNMSTMTTQQAPAAQQDVDTTPPRRRVVLIAVLCATLGTAVLVAAVAAAAALRWRRRLLPNQLAPTYDSWSWSGREPHSGNCAKEIHCSDGARVQQQQQQQQQQDPSSDTTMSPQLTGEPLPPAAKLEPCENLNLNLGESSEANSGAGNGGGYCGGQQPAANTDPPVITLQTRPRPDMHLLEADPYRHRDDEVVLLPNATRGVGSFGRVVEGVFKGQRVAVKLVADAYQWGGPSESLLRSFAQEVEVLCRCQHPNVVRLLAACLTPPRVCLVMELMETSLERLMYPLPRRPAGRHLLPVTTVLHVSLQISKGLEYLHPTIVHRDLKPGNVLLNGPDNARPVVKLTDFGLSRLRSTEVPTQTPDAGTPAYLAPEGLDPMNYVITHKADIYSLAIMMWEMVAGERPWRDCNVMEMAIKVILQGCRPPLEHLCETRCPPKLRQLIQRCWDGDPRRRPAAAEVAKSLALILQEVESRGGGDGGGAAVVGGAASGPRVSVEPAEGDVASAAANAEIAAQALGGGGDGSPGDPSGGPGRRDVRVLERQVTATDVMAAIIDAAGHVSPEALQTSAVRPLCADEPPAASHGDADDDQTQQRQGPQWQQTQPQLPEPPAGCGPRLNPIAVAVSDLFGKKLAKRGGSSGMGAAVKQQQQLMSAAVPPGGSAYTYHGGPEPRACAVGFLGTSEFETWTGDKGKLASSELVAGPGTRVPAAAAASGPIARKSPRQPSGQNSAPALREPPALAFAPGGTC</sequence>
<dbReference type="GO" id="GO:0005524">
    <property type="term" value="F:ATP binding"/>
    <property type="evidence" value="ECO:0007669"/>
    <property type="project" value="InterPro"/>
</dbReference>
<feature type="chain" id="PRO_5040731515" description="Protein kinase domain-containing protein" evidence="3">
    <location>
        <begin position="37"/>
        <end position="1044"/>
    </location>
</feature>
<feature type="region of interest" description="Disordered" evidence="1">
    <location>
        <begin position="812"/>
        <end position="831"/>
    </location>
</feature>
<keyword evidence="3" id="KW-0732">Signal</keyword>
<feature type="compositionally biased region" description="Low complexity" evidence="1">
    <location>
        <begin position="888"/>
        <end position="901"/>
    </location>
</feature>
<feature type="signal peptide" evidence="3">
    <location>
        <begin position="1"/>
        <end position="36"/>
    </location>
</feature>
<dbReference type="InterPro" id="IPR008271">
    <property type="entry name" value="Ser/Thr_kinase_AS"/>
</dbReference>
<dbReference type="SUPFAM" id="SSF56112">
    <property type="entry name" value="Protein kinase-like (PK-like)"/>
    <property type="match status" value="1"/>
</dbReference>
<dbReference type="SMART" id="SM00220">
    <property type="entry name" value="S_TKc"/>
    <property type="match status" value="1"/>
</dbReference>